<dbReference type="InterPro" id="IPR025824">
    <property type="entry name" value="OB-fold_nuc-bd_dom"/>
</dbReference>
<evidence type="ECO:0000313" key="9">
    <source>
        <dbReference type="EMBL" id="OZG68687.1"/>
    </source>
</evidence>
<evidence type="ECO:0000256" key="6">
    <source>
        <dbReference type="RuleBase" id="RU004355"/>
    </source>
</evidence>
<evidence type="ECO:0000259" key="8">
    <source>
        <dbReference type="Pfam" id="PF13742"/>
    </source>
</evidence>
<keyword evidence="2 5" id="KW-0540">Nuclease</keyword>
<reference evidence="9 10" key="1">
    <citation type="journal article" date="2017" name="BMC Genomics">
        <title>Comparative genomic and phylogenomic analyses of the Bifidobacteriaceae family.</title>
        <authorList>
            <person name="Lugli G.A."/>
            <person name="Milani C."/>
            <person name="Turroni F."/>
            <person name="Duranti S."/>
            <person name="Mancabelli L."/>
            <person name="Mangifesta M."/>
            <person name="Ferrario C."/>
            <person name="Modesto M."/>
            <person name="Mattarelli P."/>
            <person name="Jiri K."/>
            <person name="van Sinderen D."/>
            <person name="Ventura M."/>
        </authorList>
    </citation>
    <scope>NUCLEOTIDE SEQUENCE [LARGE SCALE GENOMIC DNA]</scope>
    <source>
        <strain evidence="9 10">DSM 100216</strain>
    </source>
</reference>
<keyword evidence="3 5" id="KW-0378">Hydrolase</keyword>
<dbReference type="HAMAP" id="MF_00378">
    <property type="entry name" value="Exonuc_7_L"/>
    <property type="match status" value="1"/>
</dbReference>
<dbReference type="PANTHER" id="PTHR30008">
    <property type="entry name" value="EXODEOXYRIBONUCLEASE 7 LARGE SUBUNIT"/>
    <property type="match status" value="1"/>
</dbReference>
<dbReference type="Proteomes" id="UP000216057">
    <property type="component" value="Unassembled WGS sequence"/>
</dbReference>
<dbReference type="CDD" id="cd04489">
    <property type="entry name" value="ExoVII_LU_OBF"/>
    <property type="match status" value="1"/>
</dbReference>
<sequence>MTSFMGTPNPGAPAAVDIPAEPRPLDQLPARAGETTAANPWPVSILSQKFHTAVDRWPSAWVCGQITQINTRRAGSAYITLRDDFEDIAMEVNGFGQFAAAASQFTQGDRVVIHGKPNLWMKRTSLSLRGDMILRVGAGGSLKAMIDELRKRLKGEGLFDEDHKLPLPQFPGRIGLICAPQARAEGDVITNVNLRWPAVEFSVVHVHVQGEQCPADVVKAIEQLDADPQVDVIIVARGGGAFEDLIGFSDERVVRAAYACATPLVSAIGHEDDWTLLDLVADMRASTPTDAAKRVVPDVREQQQLIENAIGQMRLRVRARVDNEIRLVEGYANRPSLTQPLTMLEPHQRFVDEALQRLDIGLRRIADDAALTIEKAHASLTALSPQSTLNRGYAVVQTADGHVLDDAASVSPGDELTLTLKRGVLTAQATSSAVD</sequence>
<comment type="similarity">
    <text evidence="5 6">Belongs to the XseA family.</text>
</comment>
<keyword evidence="4 5" id="KW-0269">Exonuclease</keyword>
<protein>
    <recommendedName>
        <fullName evidence="5">Exodeoxyribonuclease 7 large subunit</fullName>
        <ecNumber evidence="5">3.1.11.6</ecNumber>
    </recommendedName>
    <alternativeName>
        <fullName evidence="5">Exodeoxyribonuclease VII large subunit</fullName>
        <shortName evidence="5">Exonuclease VII large subunit</shortName>
    </alternativeName>
</protein>
<feature type="domain" description="OB-fold nucleic acid binding" evidence="8">
    <location>
        <begin position="42"/>
        <end position="131"/>
    </location>
</feature>
<evidence type="ECO:0000313" key="10">
    <source>
        <dbReference type="Proteomes" id="UP000216057"/>
    </source>
</evidence>
<dbReference type="InterPro" id="IPR020579">
    <property type="entry name" value="Exonuc_VII_lsu_C"/>
</dbReference>
<comment type="subunit">
    <text evidence="5">Heterooligomer composed of large and small subunits.</text>
</comment>
<dbReference type="GO" id="GO:0008855">
    <property type="term" value="F:exodeoxyribonuclease VII activity"/>
    <property type="evidence" value="ECO:0007669"/>
    <property type="project" value="UniProtKB-UniRule"/>
</dbReference>
<dbReference type="RefSeq" id="WP_094636608.1">
    <property type="nucleotide sequence ID" value="NZ_CP062938.1"/>
</dbReference>
<organism evidence="9 10">
    <name type="scientific">Bifidobacterium eulemuris</name>
    <dbReference type="NCBI Taxonomy" id="1765219"/>
    <lineage>
        <taxon>Bacteria</taxon>
        <taxon>Bacillati</taxon>
        <taxon>Actinomycetota</taxon>
        <taxon>Actinomycetes</taxon>
        <taxon>Bifidobacteriales</taxon>
        <taxon>Bifidobacteriaceae</taxon>
        <taxon>Bifidobacterium</taxon>
    </lineage>
</organism>
<feature type="domain" description="Exonuclease VII large subunit C-terminal" evidence="7">
    <location>
        <begin position="158"/>
        <end position="373"/>
    </location>
</feature>
<evidence type="ECO:0000259" key="7">
    <source>
        <dbReference type="Pfam" id="PF02601"/>
    </source>
</evidence>
<dbReference type="EMBL" id="MWWZ01000005">
    <property type="protein sequence ID" value="OZG68687.1"/>
    <property type="molecule type" value="Genomic_DNA"/>
</dbReference>
<dbReference type="GO" id="GO:0003676">
    <property type="term" value="F:nucleic acid binding"/>
    <property type="evidence" value="ECO:0007669"/>
    <property type="project" value="InterPro"/>
</dbReference>
<gene>
    <name evidence="5" type="primary">xseA</name>
    <name evidence="9" type="ORF">BEUL_0997</name>
</gene>
<dbReference type="GO" id="GO:0009318">
    <property type="term" value="C:exodeoxyribonuclease VII complex"/>
    <property type="evidence" value="ECO:0007669"/>
    <property type="project" value="UniProtKB-UniRule"/>
</dbReference>
<dbReference type="GO" id="GO:0006308">
    <property type="term" value="P:DNA catabolic process"/>
    <property type="evidence" value="ECO:0007669"/>
    <property type="project" value="UniProtKB-UniRule"/>
</dbReference>
<comment type="function">
    <text evidence="5">Bidirectionally degrades single-stranded DNA into large acid-insoluble oligonucleotides, which are then degraded further into small acid-soluble oligonucleotides.</text>
</comment>
<dbReference type="OrthoDB" id="9802795at2"/>
<dbReference type="NCBIfam" id="TIGR00237">
    <property type="entry name" value="xseA"/>
    <property type="match status" value="1"/>
</dbReference>
<evidence type="ECO:0000256" key="2">
    <source>
        <dbReference type="ARBA" id="ARBA00022722"/>
    </source>
</evidence>
<evidence type="ECO:0000256" key="1">
    <source>
        <dbReference type="ARBA" id="ARBA00022490"/>
    </source>
</evidence>
<proteinExistence type="inferred from homology"/>
<dbReference type="Pfam" id="PF02601">
    <property type="entry name" value="Exonuc_VII_L"/>
    <property type="match status" value="1"/>
</dbReference>
<dbReference type="EC" id="3.1.11.6" evidence="5"/>
<comment type="subcellular location">
    <subcellularLocation>
        <location evidence="5 6">Cytoplasm</location>
    </subcellularLocation>
</comment>
<evidence type="ECO:0000256" key="3">
    <source>
        <dbReference type="ARBA" id="ARBA00022801"/>
    </source>
</evidence>
<dbReference type="PANTHER" id="PTHR30008:SF0">
    <property type="entry name" value="EXODEOXYRIBONUCLEASE 7 LARGE SUBUNIT"/>
    <property type="match status" value="1"/>
</dbReference>
<dbReference type="AlphaFoldDB" id="A0A261GB70"/>
<accession>A0A261GB70</accession>
<comment type="caution">
    <text evidence="9">The sequence shown here is derived from an EMBL/GenBank/DDBJ whole genome shotgun (WGS) entry which is preliminary data.</text>
</comment>
<comment type="catalytic activity">
    <reaction evidence="5 6">
        <text>Exonucleolytic cleavage in either 5'- to 3'- or 3'- to 5'-direction to yield nucleoside 5'-phosphates.</text>
        <dbReference type="EC" id="3.1.11.6"/>
    </reaction>
</comment>
<evidence type="ECO:0000256" key="4">
    <source>
        <dbReference type="ARBA" id="ARBA00022839"/>
    </source>
</evidence>
<evidence type="ECO:0000256" key="5">
    <source>
        <dbReference type="HAMAP-Rule" id="MF_00378"/>
    </source>
</evidence>
<dbReference type="Pfam" id="PF13742">
    <property type="entry name" value="tRNA_anti_2"/>
    <property type="match status" value="1"/>
</dbReference>
<dbReference type="InterPro" id="IPR003753">
    <property type="entry name" value="Exonuc_VII_L"/>
</dbReference>
<dbReference type="GO" id="GO:0005737">
    <property type="term" value="C:cytoplasm"/>
    <property type="evidence" value="ECO:0007669"/>
    <property type="project" value="UniProtKB-SubCell"/>
</dbReference>
<name>A0A261GB70_9BIFI</name>
<keyword evidence="1 5" id="KW-0963">Cytoplasm</keyword>